<dbReference type="OrthoDB" id="7507670at2"/>
<evidence type="ECO:0008006" key="4">
    <source>
        <dbReference type="Google" id="ProtNLM"/>
    </source>
</evidence>
<keyword evidence="1" id="KW-0812">Transmembrane</keyword>
<feature type="transmembrane region" description="Helical" evidence="1">
    <location>
        <begin position="62"/>
        <end position="83"/>
    </location>
</feature>
<feature type="transmembrane region" description="Helical" evidence="1">
    <location>
        <begin position="115"/>
        <end position="138"/>
    </location>
</feature>
<proteinExistence type="predicted"/>
<protein>
    <recommendedName>
        <fullName evidence="4">Sugar transporter</fullName>
    </recommendedName>
</protein>
<feature type="transmembrane region" description="Helical" evidence="1">
    <location>
        <begin position="90"/>
        <end position="109"/>
    </location>
</feature>
<gene>
    <name evidence="2" type="ordered locus">Swit_0091</name>
</gene>
<keyword evidence="3" id="KW-1185">Reference proteome</keyword>
<reference evidence="2 3" key="1">
    <citation type="journal article" date="2010" name="J. Bacteriol.">
        <title>Genome sequence of the dioxin-mineralizing bacterium Sphingomonas wittichii RW1.</title>
        <authorList>
            <person name="Miller T.R."/>
            <person name="Delcher A.L."/>
            <person name="Salzberg S.L."/>
            <person name="Saunders E."/>
            <person name="Detter J.C."/>
            <person name="Halden R.U."/>
        </authorList>
    </citation>
    <scope>NUCLEOTIDE SEQUENCE [LARGE SCALE GENOMIC DNA]</scope>
    <source>
        <strain evidence="3">DSM 6014 / CCUG 31198 / JCM 15750 / NBRC 105917 / EY 4224 / RW1</strain>
    </source>
</reference>
<evidence type="ECO:0000313" key="3">
    <source>
        <dbReference type="Proteomes" id="UP000001989"/>
    </source>
</evidence>
<keyword evidence="1" id="KW-1133">Transmembrane helix</keyword>
<name>A0A9J9H7P2_RHIWR</name>
<feature type="transmembrane region" description="Helical" evidence="1">
    <location>
        <begin position="12"/>
        <end position="34"/>
    </location>
</feature>
<dbReference type="KEGG" id="swi:Swit_0091"/>
<dbReference type="Proteomes" id="UP000001989">
    <property type="component" value="Chromosome"/>
</dbReference>
<dbReference type="AlphaFoldDB" id="A0A9J9H7P2"/>
<organism evidence="2 3">
    <name type="scientific">Rhizorhabdus wittichii (strain DSM 6014 / CCUG 31198 / JCM 15750 / NBRC 105917 / EY 4224 / RW1)</name>
    <name type="common">Sphingomonas wittichii</name>
    <dbReference type="NCBI Taxonomy" id="392499"/>
    <lineage>
        <taxon>Bacteria</taxon>
        <taxon>Pseudomonadati</taxon>
        <taxon>Pseudomonadota</taxon>
        <taxon>Alphaproteobacteria</taxon>
        <taxon>Sphingomonadales</taxon>
        <taxon>Sphingomonadaceae</taxon>
        <taxon>Rhizorhabdus</taxon>
    </lineage>
</organism>
<sequence>MMNDTAETKGVPAWYWVLAVVLLLWGVAGIFAFYSQLTTPYEKMVAEMGKLAADCIKGMPGWLWWVYGVAVWSGTLGSVALLARRNWAQPLYLVSVIAVIVQFGHSFLVAKVQDLMGWGAAIFPAVIILIAVFELWFAGWARKRGWLR</sequence>
<evidence type="ECO:0000256" key="1">
    <source>
        <dbReference type="SAM" id="Phobius"/>
    </source>
</evidence>
<evidence type="ECO:0000313" key="2">
    <source>
        <dbReference type="EMBL" id="ABQ66463.1"/>
    </source>
</evidence>
<keyword evidence="1" id="KW-0472">Membrane</keyword>
<dbReference type="EMBL" id="CP000699">
    <property type="protein sequence ID" value="ABQ66463.1"/>
    <property type="molecule type" value="Genomic_DNA"/>
</dbReference>
<accession>A0A9J9H7P2</accession>